<dbReference type="PANTHER" id="PTHR45138">
    <property type="entry name" value="REGULATORY COMPONENTS OF SENSORY TRANSDUCTION SYSTEM"/>
    <property type="match status" value="1"/>
</dbReference>
<dbReference type="PANTHER" id="PTHR45138:SF9">
    <property type="entry name" value="DIGUANYLATE CYCLASE DGCM-RELATED"/>
    <property type="match status" value="1"/>
</dbReference>
<keyword evidence="1" id="KW-0812">Transmembrane</keyword>
<dbReference type="GO" id="GO:1902201">
    <property type="term" value="P:negative regulation of bacterial-type flagellum-dependent cell motility"/>
    <property type="evidence" value="ECO:0007669"/>
    <property type="project" value="TreeGrafter"/>
</dbReference>
<dbReference type="InterPro" id="IPR050469">
    <property type="entry name" value="Diguanylate_Cyclase"/>
</dbReference>
<feature type="transmembrane region" description="Helical" evidence="1">
    <location>
        <begin position="208"/>
        <end position="233"/>
    </location>
</feature>
<dbReference type="Proteomes" id="UP000287173">
    <property type="component" value="Unassembled WGS sequence"/>
</dbReference>
<feature type="domain" description="GGDEF" evidence="2">
    <location>
        <begin position="309"/>
        <end position="415"/>
    </location>
</feature>
<sequence>MARGVDQVEDIGFPVLGPVLHPHGAGLDGDAPLALQLQGVQKLLPHLPLAHRMGQLQDAVGQGGLPVVHMGDDGEVADALVIHPSHRPGWRGQSQARLVVWTVRVECGMSPEIWPGLVRLYWRLALIPLVWIPVVVLYGGRVMYAATLLYWLSLPVAYILGRVTGMGRLAVALHLGVALFTALMSLVASPEAAVTGLSGEDWRLGVMAFFTVGAYAFAAFAGWPGLWLALAYVLLAPWPQEETRFLVAAGGLLASIAGLSVAAMIRRLQALQSLIQSEALTDPLTGLANRRSLEREFPRLQALAAREGLSLVLSLWDLDDLKAVNDREGHKAGDAHLVRFARVLREETREGDALYRVGGDEFVGLHLGLRDGASLEARVHARFPSVSVGFSQVEGKELVQALEAADGLMYRKKGR</sequence>
<dbReference type="EMBL" id="PEMG01000133">
    <property type="protein sequence ID" value="RTI09508.1"/>
    <property type="molecule type" value="Genomic_DNA"/>
</dbReference>
<dbReference type="CDD" id="cd01949">
    <property type="entry name" value="GGDEF"/>
    <property type="match status" value="1"/>
</dbReference>
<dbReference type="Pfam" id="PF00990">
    <property type="entry name" value="GGDEF"/>
    <property type="match status" value="1"/>
</dbReference>
<dbReference type="AntiFam" id="ANF00072">
    <property type="entry name" value="Shadow ORF (opposite TypA)"/>
</dbReference>
<feature type="transmembrane region" description="Helical" evidence="1">
    <location>
        <begin position="144"/>
        <end position="161"/>
    </location>
</feature>
<dbReference type="GO" id="GO:0043709">
    <property type="term" value="P:cell adhesion involved in single-species biofilm formation"/>
    <property type="evidence" value="ECO:0007669"/>
    <property type="project" value="TreeGrafter"/>
</dbReference>
<dbReference type="InterPro" id="IPR043128">
    <property type="entry name" value="Rev_trsase/Diguanyl_cyclase"/>
</dbReference>
<keyword evidence="1" id="KW-1133">Transmembrane helix</keyword>
<dbReference type="PROSITE" id="PS50887">
    <property type="entry name" value="GGDEF"/>
    <property type="match status" value="1"/>
</dbReference>
<dbReference type="SUPFAM" id="SSF55073">
    <property type="entry name" value="Nucleotide cyclase"/>
    <property type="match status" value="1"/>
</dbReference>
<feature type="transmembrane region" description="Helical" evidence="1">
    <location>
        <begin position="168"/>
        <end position="188"/>
    </location>
</feature>
<keyword evidence="1" id="KW-0472">Membrane</keyword>
<evidence type="ECO:0000259" key="2">
    <source>
        <dbReference type="PROSITE" id="PS50887"/>
    </source>
</evidence>
<dbReference type="GO" id="GO:0005886">
    <property type="term" value="C:plasma membrane"/>
    <property type="evidence" value="ECO:0007669"/>
    <property type="project" value="TreeGrafter"/>
</dbReference>
<organism evidence="3 4">
    <name type="scientific">Thermus scotoductus</name>
    <dbReference type="NCBI Taxonomy" id="37636"/>
    <lineage>
        <taxon>Bacteria</taxon>
        <taxon>Thermotogati</taxon>
        <taxon>Deinococcota</taxon>
        <taxon>Deinococci</taxon>
        <taxon>Thermales</taxon>
        <taxon>Thermaceae</taxon>
        <taxon>Thermus</taxon>
    </lineage>
</organism>
<gene>
    <name evidence="3" type="ORF">CSW30_05650</name>
</gene>
<dbReference type="NCBIfam" id="TIGR00254">
    <property type="entry name" value="GGDEF"/>
    <property type="match status" value="1"/>
</dbReference>
<dbReference type="SMART" id="SM00267">
    <property type="entry name" value="GGDEF"/>
    <property type="match status" value="1"/>
</dbReference>
<evidence type="ECO:0000313" key="3">
    <source>
        <dbReference type="EMBL" id="RTI09508.1"/>
    </source>
</evidence>
<feature type="transmembrane region" description="Helical" evidence="1">
    <location>
        <begin position="245"/>
        <end position="265"/>
    </location>
</feature>
<accession>A0A430UQ11</accession>
<name>A0A430UQ11_THESC</name>
<dbReference type="InterPro" id="IPR029787">
    <property type="entry name" value="Nucleotide_cyclase"/>
</dbReference>
<reference evidence="3 4" key="1">
    <citation type="journal article" date="2019" name="Extremophiles">
        <title>Biogeography of thermophiles and predominance of Thermus scotoductus in domestic water heaters.</title>
        <authorList>
            <person name="Wilpiszeski R.L."/>
            <person name="Zhang Z."/>
            <person name="House C.H."/>
        </authorList>
    </citation>
    <scope>NUCLEOTIDE SEQUENCE [LARGE SCALE GENOMIC DNA]</scope>
    <source>
        <strain evidence="3 4">17_S17</strain>
    </source>
</reference>
<dbReference type="GO" id="GO:0052621">
    <property type="term" value="F:diguanylate cyclase activity"/>
    <property type="evidence" value="ECO:0007669"/>
    <property type="project" value="TreeGrafter"/>
</dbReference>
<proteinExistence type="predicted"/>
<evidence type="ECO:0000256" key="1">
    <source>
        <dbReference type="SAM" id="Phobius"/>
    </source>
</evidence>
<dbReference type="Gene3D" id="3.30.70.270">
    <property type="match status" value="1"/>
</dbReference>
<evidence type="ECO:0000313" key="4">
    <source>
        <dbReference type="Proteomes" id="UP000287173"/>
    </source>
</evidence>
<feature type="transmembrane region" description="Helical" evidence="1">
    <location>
        <begin position="120"/>
        <end position="138"/>
    </location>
</feature>
<comment type="caution">
    <text evidence="3">The sequence shown here is derived from an EMBL/GenBank/DDBJ whole genome shotgun (WGS) entry which is preliminary data.</text>
</comment>
<dbReference type="AlphaFoldDB" id="A0A430UQ11"/>
<protein>
    <recommendedName>
        <fullName evidence="2">GGDEF domain-containing protein</fullName>
    </recommendedName>
</protein>
<dbReference type="InterPro" id="IPR000160">
    <property type="entry name" value="GGDEF_dom"/>
</dbReference>